<evidence type="ECO:0000256" key="1">
    <source>
        <dbReference type="SAM" id="MobiDB-lite"/>
    </source>
</evidence>
<keyword evidence="3" id="KW-1185">Reference proteome</keyword>
<dbReference type="AlphaFoldDB" id="A0AAW0CHC5"/>
<organism evidence="2 3">
    <name type="scientific">Paramarasmius palmivorus</name>
    <dbReference type="NCBI Taxonomy" id="297713"/>
    <lineage>
        <taxon>Eukaryota</taxon>
        <taxon>Fungi</taxon>
        <taxon>Dikarya</taxon>
        <taxon>Basidiomycota</taxon>
        <taxon>Agaricomycotina</taxon>
        <taxon>Agaricomycetes</taxon>
        <taxon>Agaricomycetidae</taxon>
        <taxon>Agaricales</taxon>
        <taxon>Marasmiineae</taxon>
        <taxon>Marasmiaceae</taxon>
        <taxon>Paramarasmius</taxon>
    </lineage>
</organism>
<gene>
    <name evidence="2" type="ORF">VNI00_010093</name>
</gene>
<dbReference type="EMBL" id="JAYKXP010000039">
    <property type="protein sequence ID" value="KAK7039188.1"/>
    <property type="molecule type" value="Genomic_DNA"/>
</dbReference>
<protein>
    <submittedName>
        <fullName evidence="2">Uncharacterized protein</fullName>
    </submittedName>
</protein>
<evidence type="ECO:0000313" key="2">
    <source>
        <dbReference type="EMBL" id="KAK7039188.1"/>
    </source>
</evidence>
<feature type="compositionally biased region" description="Basic and acidic residues" evidence="1">
    <location>
        <begin position="98"/>
        <end position="117"/>
    </location>
</feature>
<accession>A0AAW0CHC5</accession>
<comment type="caution">
    <text evidence="2">The sequence shown here is derived from an EMBL/GenBank/DDBJ whole genome shotgun (WGS) entry which is preliminary data.</text>
</comment>
<name>A0AAW0CHC5_9AGAR</name>
<evidence type="ECO:0000313" key="3">
    <source>
        <dbReference type="Proteomes" id="UP001383192"/>
    </source>
</evidence>
<dbReference type="Proteomes" id="UP001383192">
    <property type="component" value="Unassembled WGS sequence"/>
</dbReference>
<sequence length="129" mass="14348">MLQQSESIQTALRDASKEVQLDLLLVGLLKEAPSESGQRYIAVALHIAKNKPKEESTGYIVQLAQAWLDHLIMPMRAISLNRVKTVPTGSQTPTVEKTATEVETATRKEQERLRSEASIKPSLLPDETR</sequence>
<reference evidence="2 3" key="1">
    <citation type="submission" date="2024-01" db="EMBL/GenBank/DDBJ databases">
        <title>A draft genome for a cacao thread blight-causing isolate of Paramarasmius palmivorus.</title>
        <authorList>
            <person name="Baruah I.K."/>
            <person name="Bukari Y."/>
            <person name="Amoako-Attah I."/>
            <person name="Meinhardt L.W."/>
            <person name="Bailey B.A."/>
            <person name="Cohen S.P."/>
        </authorList>
    </citation>
    <scope>NUCLEOTIDE SEQUENCE [LARGE SCALE GENOMIC DNA]</scope>
    <source>
        <strain evidence="2 3">GH-12</strain>
    </source>
</reference>
<feature type="region of interest" description="Disordered" evidence="1">
    <location>
        <begin position="86"/>
        <end position="129"/>
    </location>
</feature>
<proteinExistence type="predicted"/>